<evidence type="ECO:0000259" key="2">
    <source>
        <dbReference type="Pfam" id="PF08909"/>
    </source>
</evidence>
<reference evidence="4" key="1">
    <citation type="submission" date="2018-08" db="EMBL/GenBank/DDBJ databases">
        <authorList>
            <person name="Chevrot R."/>
        </authorList>
    </citation>
    <scope>NUCLEOTIDE SEQUENCE [LARGE SCALE GENOMIC DNA]</scope>
</reference>
<organism evidence="3 4">
    <name type="scientific">Paenibacillus alvei</name>
    <name type="common">Bacillus alvei</name>
    <dbReference type="NCBI Taxonomy" id="44250"/>
    <lineage>
        <taxon>Bacteria</taxon>
        <taxon>Bacillati</taxon>
        <taxon>Bacillota</taxon>
        <taxon>Bacilli</taxon>
        <taxon>Bacillales</taxon>
        <taxon>Paenibacillaceae</taxon>
        <taxon>Paenibacillus</taxon>
    </lineage>
</organism>
<evidence type="ECO:0000256" key="1">
    <source>
        <dbReference type="SAM" id="MobiDB-lite"/>
    </source>
</evidence>
<evidence type="ECO:0000313" key="4">
    <source>
        <dbReference type="Proteomes" id="UP000304148"/>
    </source>
</evidence>
<feature type="compositionally biased region" description="Polar residues" evidence="1">
    <location>
        <begin position="21"/>
        <end position="33"/>
    </location>
</feature>
<dbReference type="InterPro" id="IPR015005">
    <property type="entry name" value="DUF1854"/>
</dbReference>
<sequence length="201" mass="23123">MPDVHVQEPLHQTEQEEHIRNQSANNTNDHEQSATSISAFAEDIRYFPSAVSFRHSEGGLLELRDGDTVTTEVSIYRAFPFSHALCYLSVRDRDGKEIGIVRDLQQLDSSSQDAIQLELKRRYFIPRVESIVSIHEKNNVWKWEVITDRGTMRLELETLHEHVQPSPEGGMILLDSFGRRCIVPPISELDPGSKRWLNQLF</sequence>
<feature type="domain" description="DUF1854" evidence="2">
    <location>
        <begin position="73"/>
        <end position="199"/>
    </location>
</feature>
<dbReference type="Pfam" id="PF08909">
    <property type="entry name" value="DUF1854"/>
    <property type="match status" value="1"/>
</dbReference>
<dbReference type="RefSeq" id="WP_232055478.1">
    <property type="nucleotide sequence ID" value="NZ_LS992241.1"/>
</dbReference>
<dbReference type="Proteomes" id="UP000304148">
    <property type="component" value="Chromosome"/>
</dbReference>
<protein>
    <recommendedName>
        <fullName evidence="2">DUF1854 domain-containing protein</fullName>
    </recommendedName>
</protein>
<accession>A0A383R649</accession>
<dbReference type="AlphaFoldDB" id="A0A383R649"/>
<feature type="compositionally biased region" description="Basic and acidic residues" evidence="1">
    <location>
        <begin position="1"/>
        <end position="20"/>
    </location>
</feature>
<feature type="region of interest" description="Disordered" evidence="1">
    <location>
        <begin position="1"/>
        <end position="33"/>
    </location>
</feature>
<dbReference type="EMBL" id="LS992241">
    <property type="protein sequence ID" value="SYX82141.1"/>
    <property type="molecule type" value="Genomic_DNA"/>
</dbReference>
<name>A0A383R649_PAEAL</name>
<proteinExistence type="predicted"/>
<gene>
    <name evidence="3" type="ORF">PBLR_10561</name>
</gene>
<evidence type="ECO:0000313" key="3">
    <source>
        <dbReference type="EMBL" id="SYX82141.1"/>
    </source>
</evidence>